<dbReference type="EMBL" id="JARQWQ010000029">
    <property type="protein sequence ID" value="KAK2562249.1"/>
    <property type="molecule type" value="Genomic_DNA"/>
</dbReference>
<dbReference type="AlphaFoldDB" id="A0AAD9V5R4"/>
<dbReference type="FunFam" id="2.10.25.10:FF:000003">
    <property type="entry name" value="fibrillin-1 isoform X1"/>
    <property type="match status" value="1"/>
</dbReference>
<dbReference type="PROSITE" id="PS01186">
    <property type="entry name" value="EGF_2"/>
    <property type="match status" value="2"/>
</dbReference>
<keyword evidence="3" id="KW-1015">Disulfide bond</keyword>
<gene>
    <name evidence="7" type="ORF">P5673_014509</name>
</gene>
<dbReference type="FunFam" id="2.10.25.10:FF:000010">
    <property type="entry name" value="Pro-epidermal growth factor"/>
    <property type="match status" value="1"/>
</dbReference>
<evidence type="ECO:0000256" key="5">
    <source>
        <dbReference type="PROSITE-ProRule" id="PRU00076"/>
    </source>
</evidence>
<keyword evidence="1 5" id="KW-0245">EGF-like domain</keyword>
<reference evidence="7" key="1">
    <citation type="journal article" date="2023" name="G3 (Bethesda)">
        <title>Whole genome assembly and annotation of the endangered Caribbean coral Acropora cervicornis.</title>
        <authorList>
            <person name="Selwyn J.D."/>
            <person name="Vollmer S.V."/>
        </authorList>
    </citation>
    <scope>NUCLEOTIDE SEQUENCE</scope>
    <source>
        <strain evidence="7">K2</strain>
    </source>
</reference>
<dbReference type="GO" id="GO:0005509">
    <property type="term" value="F:calcium ion binding"/>
    <property type="evidence" value="ECO:0007669"/>
    <property type="project" value="InterPro"/>
</dbReference>
<proteinExistence type="predicted"/>
<dbReference type="InterPro" id="IPR018097">
    <property type="entry name" value="EGF_Ca-bd_CS"/>
</dbReference>
<organism evidence="7 8">
    <name type="scientific">Acropora cervicornis</name>
    <name type="common">Staghorn coral</name>
    <dbReference type="NCBI Taxonomy" id="6130"/>
    <lineage>
        <taxon>Eukaryota</taxon>
        <taxon>Metazoa</taxon>
        <taxon>Cnidaria</taxon>
        <taxon>Anthozoa</taxon>
        <taxon>Hexacorallia</taxon>
        <taxon>Scleractinia</taxon>
        <taxon>Astrocoeniina</taxon>
        <taxon>Acroporidae</taxon>
        <taxon>Acropora</taxon>
    </lineage>
</organism>
<dbReference type="InterPro" id="IPR000152">
    <property type="entry name" value="EGF-type_Asp/Asn_hydroxyl_site"/>
</dbReference>
<dbReference type="PANTHER" id="PTHR24034:SF205">
    <property type="entry name" value="NIDOGEN"/>
    <property type="match status" value="1"/>
</dbReference>
<evidence type="ECO:0000313" key="7">
    <source>
        <dbReference type="EMBL" id="KAK2562249.1"/>
    </source>
</evidence>
<dbReference type="SMART" id="SM00181">
    <property type="entry name" value="EGF"/>
    <property type="match status" value="2"/>
</dbReference>
<dbReference type="SUPFAM" id="SSF57184">
    <property type="entry name" value="Growth factor receptor domain"/>
    <property type="match status" value="1"/>
</dbReference>
<comment type="caution">
    <text evidence="7">The sequence shown here is derived from an EMBL/GenBank/DDBJ whole genome shotgun (WGS) entry which is preliminary data.</text>
</comment>
<dbReference type="Proteomes" id="UP001249851">
    <property type="component" value="Unassembled WGS sequence"/>
</dbReference>
<dbReference type="InterPro" id="IPR009030">
    <property type="entry name" value="Growth_fac_rcpt_cys_sf"/>
</dbReference>
<dbReference type="PANTHER" id="PTHR24034">
    <property type="entry name" value="EGF-LIKE DOMAIN-CONTAINING PROTEIN"/>
    <property type="match status" value="1"/>
</dbReference>
<comment type="caution">
    <text evidence="5">Lacks conserved residue(s) required for the propagation of feature annotation.</text>
</comment>
<dbReference type="InterPro" id="IPR001881">
    <property type="entry name" value="EGF-like_Ca-bd_dom"/>
</dbReference>
<keyword evidence="2" id="KW-0677">Repeat</keyword>
<dbReference type="PROSITE" id="PS50026">
    <property type="entry name" value="EGF_3"/>
    <property type="match status" value="1"/>
</dbReference>
<dbReference type="PROSITE" id="PS01187">
    <property type="entry name" value="EGF_CA"/>
    <property type="match status" value="1"/>
</dbReference>
<dbReference type="InterPro" id="IPR049883">
    <property type="entry name" value="NOTCH1_EGF-like"/>
</dbReference>
<evidence type="ECO:0000256" key="2">
    <source>
        <dbReference type="ARBA" id="ARBA00022737"/>
    </source>
</evidence>
<dbReference type="Gene3D" id="2.10.25.10">
    <property type="entry name" value="Laminin"/>
    <property type="match status" value="2"/>
</dbReference>
<name>A0AAD9V5R4_ACRCE</name>
<sequence length="140" mass="15416">MLVTTSVSTQKGLIIVVVAQDIPWKMTIKPVEVPFIDLLFCSDINECDHADKSCGNASCINTPGSFECHCPHGYEFDDELPACKDVNECRSRKHACDQVCTNTEGSFMCSCHAGYIVSNDSKSCQGKLTSQLCRIHFKTS</sequence>
<dbReference type="CDD" id="cd00054">
    <property type="entry name" value="EGF_CA"/>
    <property type="match status" value="1"/>
</dbReference>
<evidence type="ECO:0000259" key="6">
    <source>
        <dbReference type="PROSITE" id="PS50026"/>
    </source>
</evidence>
<feature type="domain" description="EGF-like" evidence="6">
    <location>
        <begin position="43"/>
        <end position="84"/>
    </location>
</feature>
<evidence type="ECO:0000256" key="4">
    <source>
        <dbReference type="ARBA" id="ARBA00023180"/>
    </source>
</evidence>
<dbReference type="InterPro" id="IPR000742">
    <property type="entry name" value="EGF"/>
</dbReference>
<dbReference type="PROSITE" id="PS00010">
    <property type="entry name" value="ASX_HYDROXYL"/>
    <property type="match status" value="2"/>
</dbReference>
<accession>A0AAD9V5R4</accession>
<evidence type="ECO:0000256" key="3">
    <source>
        <dbReference type="ARBA" id="ARBA00023157"/>
    </source>
</evidence>
<evidence type="ECO:0000313" key="8">
    <source>
        <dbReference type="Proteomes" id="UP001249851"/>
    </source>
</evidence>
<keyword evidence="8" id="KW-1185">Reference proteome</keyword>
<dbReference type="Pfam" id="PF07645">
    <property type="entry name" value="EGF_CA"/>
    <property type="match status" value="2"/>
</dbReference>
<dbReference type="InterPro" id="IPR050751">
    <property type="entry name" value="ECM_structural_protein"/>
</dbReference>
<reference evidence="7" key="2">
    <citation type="journal article" date="2023" name="Science">
        <title>Genomic signatures of disease resistance in endangered staghorn corals.</title>
        <authorList>
            <person name="Vollmer S.V."/>
            <person name="Selwyn J.D."/>
            <person name="Despard B.A."/>
            <person name="Roesel C.L."/>
        </authorList>
    </citation>
    <scope>NUCLEOTIDE SEQUENCE</scope>
    <source>
        <strain evidence="7">K2</strain>
    </source>
</reference>
<keyword evidence="4" id="KW-0325">Glycoprotein</keyword>
<evidence type="ECO:0000256" key="1">
    <source>
        <dbReference type="ARBA" id="ARBA00022536"/>
    </source>
</evidence>
<dbReference type="SMART" id="SM00179">
    <property type="entry name" value="EGF_CA"/>
    <property type="match status" value="2"/>
</dbReference>
<protein>
    <submittedName>
        <fullName evidence="7">Vitamin K-dependent protein S</fullName>
    </submittedName>
</protein>